<gene>
    <name evidence="1" type="ORF">NM208_g11880</name>
</gene>
<reference evidence="1" key="1">
    <citation type="submission" date="2022-08" db="EMBL/GenBank/DDBJ databases">
        <title>Genome Sequence of Fusarium decemcellulare.</title>
        <authorList>
            <person name="Buettner E."/>
        </authorList>
    </citation>
    <scope>NUCLEOTIDE SEQUENCE</scope>
    <source>
        <strain evidence="1">Babe19</strain>
    </source>
</reference>
<comment type="caution">
    <text evidence="1">The sequence shown here is derived from an EMBL/GenBank/DDBJ whole genome shotgun (WGS) entry which is preliminary data.</text>
</comment>
<dbReference type="Proteomes" id="UP001148629">
    <property type="component" value="Unassembled WGS sequence"/>
</dbReference>
<name>A0ACC1RQV3_9HYPO</name>
<keyword evidence="2" id="KW-1185">Reference proteome</keyword>
<dbReference type="EMBL" id="JANRMS010002004">
    <property type="protein sequence ID" value="KAJ3524866.1"/>
    <property type="molecule type" value="Genomic_DNA"/>
</dbReference>
<sequence length="328" mass="35070">MRPLALLVASLATTTLASNSNSGRKLECADGLFMVVARGTTEEKGTGVTGNITDDIADRINGSIVHPLDYPATLLNPFYTKSEKEGVENMQQVLTNYHESCPDGKIAVLGYSQGAQVAGDAICGPDSDSVEDKPNPLSTDILKDNLVALIFFGDPTHLKNSPFNHGSSKRDGIWARDNFTLCEDNYGDAIRSYCDAGDKYCDQGDVAEVHREYVQKYGDEVTDFVVAQYEKSANGGNKTATSETPTSSADRVSATASEAGVAENAASAVLPSLFAIVVIALVICMSMDVIAKSILPMLDKLVGDDIPNIRFNVAKTVARSHPHRGAWS</sequence>
<evidence type="ECO:0000313" key="1">
    <source>
        <dbReference type="EMBL" id="KAJ3524866.1"/>
    </source>
</evidence>
<organism evidence="1 2">
    <name type="scientific">Fusarium decemcellulare</name>
    <dbReference type="NCBI Taxonomy" id="57161"/>
    <lineage>
        <taxon>Eukaryota</taxon>
        <taxon>Fungi</taxon>
        <taxon>Dikarya</taxon>
        <taxon>Ascomycota</taxon>
        <taxon>Pezizomycotina</taxon>
        <taxon>Sordariomycetes</taxon>
        <taxon>Hypocreomycetidae</taxon>
        <taxon>Hypocreales</taxon>
        <taxon>Nectriaceae</taxon>
        <taxon>Fusarium</taxon>
        <taxon>Fusarium decemcellulare species complex</taxon>
    </lineage>
</organism>
<protein>
    <submittedName>
        <fullName evidence="1">Uncharacterized protein</fullName>
    </submittedName>
</protein>
<evidence type="ECO:0000313" key="2">
    <source>
        <dbReference type="Proteomes" id="UP001148629"/>
    </source>
</evidence>
<proteinExistence type="predicted"/>
<accession>A0ACC1RQV3</accession>